<keyword evidence="1" id="KW-1133">Transmembrane helix</keyword>
<keyword evidence="3" id="KW-1185">Reference proteome</keyword>
<feature type="transmembrane region" description="Helical" evidence="1">
    <location>
        <begin position="47"/>
        <end position="68"/>
    </location>
</feature>
<dbReference type="EMBL" id="VCGU01000009">
    <property type="protein sequence ID" value="TRY69925.1"/>
    <property type="molecule type" value="Genomic_DNA"/>
</dbReference>
<feature type="transmembrane region" description="Helical" evidence="1">
    <location>
        <begin position="113"/>
        <end position="134"/>
    </location>
</feature>
<reference evidence="2 3" key="1">
    <citation type="journal article" date="2018" name="Nat. Ecol. Evol.">
        <title>Genomic signatures of mitonuclear coevolution across populations of Tigriopus californicus.</title>
        <authorList>
            <person name="Barreto F.S."/>
            <person name="Watson E.T."/>
            <person name="Lima T.G."/>
            <person name="Willett C.S."/>
            <person name="Edmands S."/>
            <person name="Li W."/>
            <person name="Burton R.S."/>
        </authorList>
    </citation>
    <scope>NUCLEOTIDE SEQUENCE [LARGE SCALE GENOMIC DNA]</scope>
    <source>
        <strain evidence="2 3">San Diego</strain>
    </source>
</reference>
<evidence type="ECO:0000313" key="3">
    <source>
        <dbReference type="Proteomes" id="UP000318571"/>
    </source>
</evidence>
<keyword evidence="1" id="KW-0472">Membrane</keyword>
<organism evidence="2 3">
    <name type="scientific">Tigriopus californicus</name>
    <name type="common">Marine copepod</name>
    <dbReference type="NCBI Taxonomy" id="6832"/>
    <lineage>
        <taxon>Eukaryota</taxon>
        <taxon>Metazoa</taxon>
        <taxon>Ecdysozoa</taxon>
        <taxon>Arthropoda</taxon>
        <taxon>Crustacea</taxon>
        <taxon>Multicrustacea</taxon>
        <taxon>Hexanauplia</taxon>
        <taxon>Copepoda</taxon>
        <taxon>Harpacticoida</taxon>
        <taxon>Harpacticidae</taxon>
        <taxon>Tigriopus</taxon>
    </lineage>
</organism>
<proteinExistence type="predicted"/>
<protein>
    <submittedName>
        <fullName evidence="2">Uncharacterized protein</fullName>
    </submittedName>
</protein>
<sequence length="203" mass="23413">MSGVHPTMKLFCIFMGIMFSVTAFLWNVIILYVLSQTNPNDDELLRARYLDIALGILGFSSALALTFGTVVENRLWLVGWFLGSCIVVITYWIKYVSLHFDMILSPESLDQFRLGLIILTALYGISTLIIVIYFKNLEPLSPRIHHVFIEWQSWPLIWPFISAHRSSSEKQTSTERQTKAKPAYSNMPHCQELGRREELYHPV</sequence>
<feature type="transmembrane region" description="Helical" evidence="1">
    <location>
        <begin position="75"/>
        <end position="93"/>
    </location>
</feature>
<feature type="transmembrane region" description="Helical" evidence="1">
    <location>
        <begin position="12"/>
        <end position="35"/>
    </location>
</feature>
<comment type="caution">
    <text evidence="2">The sequence shown here is derived from an EMBL/GenBank/DDBJ whole genome shotgun (WGS) entry which is preliminary data.</text>
</comment>
<keyword evidence="1" id="KW-0812">Transmembrane</keyword>
<dbReference type="AlphaFoldDB" id="A0A553NWX0"/>
<accession>A0A553NWX0</accession>
<dbReference type="Proteomes" id="UP000318571">
    <property type="component" value="Chromosome 9"/>
</dbReference>
<evidence type="ECO:0000256" key="1">
    <source>
        <dbReference type="SAM" id="Phobius"/>
    </source>
</evidence>
<gene>
    <name evidence="2" type="ORF">TCAL_02355</name>
</gene>
<name>A0A553NWX0_TIGCA</name>
<evidence type="ECO:0000313" key="2">
    <source>
        <dbReference type="EMBL" id="TRY69925.1"/>
    </source>
</evidence>